<comment type="cofactor">
    <cofactor evidence="1">
        <name>Zn(2+)</name>
        <dbReference type="ChEBI" id="CHEBI:29105"/>
    </cofactor>
</comment>
<accession>A0ABT1S799</accession>
<dbReference type="Proteomes" id="UP001524478">
    <property type="component" value="Unassembled WGS sequence"/>
</dbReference>
<protein>
    <submittedName>
        <fullName evidence="3">Amidohydrolase family protein</fullName>
    </submittedName>
</protein>
<dbReference type="RefSeq" id="WP_256310629.1">
    <property type="nucleotide sequence ID" value="NZ_JANGAC010000003.1"/>
</dbReference>
<gene>
    <name evidence="3" type="ORF">NE686_04565</name>
</gene>
<dbReference type="Gene3D" id="3.20.20.140">
    <property type="entry name" value="Metal-dependent hydrolases"/>
    <property type="match status" value="1"/>
</dbReference>
<organism evidence="3 4">
    <name type="scientific">Tissierella carlieri</name>
    <dbReference type="NCBI Taxonomy" id="689904"/>
    <lineage>
        <taxon>Bacteria</taxon>
        <taxon>Bacillati</taxon>
        <taxon>Bacillota</taxon>
        <taxon>Tissierellia</taxon>
        <taxon>Tissierellales</taxon>
        <taxon>Tissierellaceae</taxon>
        <taxon>Tissierella</taxon>
    </lineage>
</organism>
<name>A0ABT1S799_9FIRM</name>
<evidence type="ECO:0000313" key="3">
    <source>
        <dbReference type="EMBL" id="MCQ4922347.1"/>
    </source>
</evidence>
<evidence type="ECO:0000256" key="1">
    <source>
        <dbReference type="ARBA" id="ARBA00001947"/>
    </source>
</evidence>
<evidence type="ECO:0000259" key="2">
    <source>
        <dbReference type="Pfam" id="PF01979"/>
    </source>
</evidence>
<dbReference type="InterPro" id="IPR006680">
    <property type="entry name" value="Amidohydro-rel"/>
</dbReference>
<dbReference type="PANTHER" id="PTHR11647:SF1">
    <property type="entry name" value="COLLAPSIN RESPONSE MEDIATOR PROTEIN"/>
    <property type="match status" value="1"/>
</dbReference>
<reference evidence="3 4" key="1">
    <citation type="submission" date="2022-06" db="EMBL/GenBank/DDBJ databases">
        <title>Isolation of gut microbiota from human fecal samples.</title>
        <authorList>
            <person name="Pamer E.G."/>
            <person name="Barat B."/>
            <person name="Waligurski E."/>
            <person name="Medina S."/>
            <person name="Paddock L."/>
            <person name="Mostad J."/>
        </authorList>
    </citation>
    <scope>NUCLEOTIDE SEQUENCE [LARGE SCALE GENOMIC DNA]</scope>
    <source>
        <strain evidence="3 4">DFI.7.95</strain>
    </source>
</reference>
<dbReference type="InterPro" id="IPR032466">
    <property type="entry name" value="Metal_Hydrolase"/>
</dbReference>
<feature type="domain" description="Amidohydrolase-related" evidence="2">
    <location>
        <begin position="232"/>
        <end position="362"/>
    </location>
</feature>
<dbReference type="EMBL" id="JANGAC010000003">
    <property type="protein sequence ID" value="MCQ4922347.1"/>
    <property type="molecule type" value="Genomic_DNA"/>
</dbReference>
<dbReference type="Pfam" id="PF01979">
    <property type="entry name" value="Amidohydro_1"/>
    <property type="match status" value="1"/>
</dbReference>
<dbReference type="InterPro" id="IPR050378">
    <property type="entry name" value="Metallo-dep_Hydrolases_sf"/>
</dbReference>
<proteinExistence type="predicted"/>
<keyword evidence="4" id="KW-1185">Reference proteome</keyword>
<comment type="caution">
    <text evidence="3">The sequence shown here is derived from an EMBL/GenBank/DDBJ whole genome shotgun (WGS) entry which is preliminary data.</text>
</comment>
<sequence>MIIKNGNIHVGNGIVLDDHDILIENGIIKEIGKNIIVENKKIIDARDKEVFPGFIDPVSSFGCMDISFSIKDHNEASNPITPESKIKYSFNHREIDLEELYKVGITTIGASPGNTNIIGGQMAAYRTWGKNSSTMLIKEPVGMKGSIVNNVKDYYGKKNICPMTRMGVFSKLEEFLNNRSESNKEIVDDILEGRLPLFITANKSAEINSLIHFIKEFESIKLIIVGAYQADRCIESIKDTKISIIVGEQIYLTERRYNETDLYKIAELQKEGNLISFTLTSTYGTGGKVKYLWNAIEFYKAGVDKEEIIKMMTLNPAKMLGIDHVLGSIEEGKFADIVIYNKNPIEFYDSRVANTIVHGELVYGEEGFHC</sequence>
<dbReference type="SUPFAM" id="SSF51556">
    <property type="entry name" value="Metallo-dependent hydrolases"/>
    <property type="match status" value="1"/>
</dbReference>
<evidence type="ECO:0000313" key="4">
    <source>
        <dbReference type="Proteomes" id="UP001524478"/>
    </source>
</evidence>
<dbReference type="PANTHER" id="PTHR11647">
    <property type="entry name" value="HYDRANTOINASE/DIHYDROPYRIMIDINASE FAMILY MEMBER"/>
    <property type="match status" value="1"/>
</dbReference>
<dbReference type="Gene3D" id="2.30.40.10">
    <property type="entry name" value="Urease, subunit C, domain 1"/>
    <property type="match status" value="1"/>
</dbReference>
<dbReference type="SUPFAM" id="SSF51338">
    <property type="entry name" value="Composite domain of metallo-dependent hydrolases"/>
    <property type="match status" value="1"/>
</dbReference>
<dbReference type="InterPro" id="IPR011059">
    <property type="entry name" value="Metal-dep_hydrolase_composite"/>
</dbReference>